<accession>A0ACC0LY80</accession>
<organism evidence="1 2">
    <name type="scientific">Rhododendron molle</name>
    <name type="common">Chinese azalea</name>
    <name type="synonym">Azalea mollis</name>
    <dbReference type="NCBI Taxonomy" id="49168"/>
    <lineage>
        <taxon>Eukaryota</taxon>
        <taxon>Viridiplantae</taxon>
        <taxon>Streptophyta</taxon>
        <taxon>Embryophyta</taxon>
        <taxon>Tracheophyta</taxon>
        <taxon>Spermatophyta</taxon>
        <taxon>Magnoliopsida</taxon>
        <taxon>eudicotyledons</taxon>
        <taxon>Gunneridae</taxon>
        <taxon>Pentapetalae</taxon>
        <taxon>asterids</taxon>
        <taxon>Ericales</taxon>
        <taxon>Ericaceae</taxon>
        <taxon>Ericoideae</taxon>
        <taxon>Rhodoreae</taxon>
        <taxon>Rhododendron</taxon>
    </lineage>
</organism>
<protein>
    <submittedName>
        <fullName evidence="1">Uncharacterized protein</fullName>
    </submittedName>
</protein>
<dbReference type="EMBL" id="CM046397">
    <property type="protein sequence ID" value="KAI8533542.1"/>
    <property type="molecule type" value="Genomic_DNA"/>
</dbReference>
<name>A0ACC0LY80_RHOML</name>
<reference evidence="1" key="1">
    <citation type="submission" date="2022-02" db="EMBL/GenBank/DDBJ databases">
        <title>Plant Genome Project.</title>
        <authorList>
            <person name="Zhang R.-G."/>
        </authorList>
    </citation>
    <scope>NUCLEOTIDE SEQUENCE</scope>
    <source>
        <strain evidence="1">AT1</strain>
    </source>
</reference>
<evidence type="ECO:0000313" key="1">
    <source>
        <dbReference type="EMBL" id="KAI8533542.1"/>
    </source>
</evidence>
<sequence>MLFYQPEPAVPEEEEYVWDPQPTDAQLAWDQNFHLEPAEAKDDVDEAYLAFYVDGEVIPNEHRQLGSFSPLVDKLSEVVRKFHHESDPTDNIVPIKEPRPRVTLEDDCLVMAIDEVPADLWDVDDIVDLNSKPLPEDLWDVDKVVDIQMGNEVWTVNSALVDAGFWDSPFVTNPGLPFEEAAAQDPAFWEGLVLRDLETALRQDSPATVASVDKGKRKMAEIPTDFWDFDDKTTSWWDIANVTRSGRVFQPPNLQDGSSSNPQVQRPAVPVVQRSVPPVHDEVPAENAMQRQLEKIPAAVSIWGLIASSKEHREGLSLALSRITVPTDITPAAMVALVLPLLFKHSVTFTEKDLPIEGTTHNRLLHITVKCKGLWIPTVLIDNGSAINVCPLRVTYRLGLAKKDFEPSNLAVKAYDSTRRVVEGTITLLLDAEGFEMSVEFHVVDIPATFNLLVGRPWMHRPDIMAVPSTLHQKVMLGLPTGTLTICGDSGICPLKEDEPVLGIMHGEEDSDFGGFSFDTSGLVLAIAVADDFIISSAAFEIMRRMAFMPGFGLGINQQGITEFPVFPFSEGQFGLGYVPPAKKAKNGKDAGKLRTLYGNPNSYFVREGGGHAYVGQIEPFWDPETRAWLPGFEIFAADTWADSEEDVARDELAEADFKKQLAKIKERMDWLKTFDQGSLEIVDTPIWAFRLLYLWYLIPR</sequence>
<proteinExistence type="predicted"/>
<dbReference type="Proteomes" id="UP001062846">
    <property type="component" value="Chromosome 10"/>
</dbReference>
<comment type="caution">
    <text evidence="1">The sequence shown here is derived from an EMBL/GenBank/DDBJ whole genome shotgun (WGS) entry which is preliminary data.</text>
</comment>
<evidence type="ECO:0000313" key="2">
    <source>
        <dbReference type="Proteomes" id="UP001062846"/>
    </source>
</evidence>
<gene>
    <name evidence="1" type="ORF">RHMOL_Rhmol10G0019300</name>
</gene>
<keyword evidence="2" id="KW-1185">Reference proteome</keyword>